<dbReference type="PANTHER" id="PTHR45138">
    <property type="entry name" value="REGULATORY COMPONENTS OF SENSORY TRANSDUCTION SYSTEM"/>
    <property type="match status" value="1"/>
</dbReference>
<reference evidence="4 5" key="2">
    <citation type="journal article" date="2017" name="Genome Biol. Evol.">
        <title>Trajectories and Drivers of Genome Evolution in Surface-Associated Marine Phaeobacter.</title>
        <authorList>
            <person name="Freese H.M."/>
            <person name="Sikorski J."/>
            <person name="Bunk B."/>
            <person name="Scheuner C."/>
            <person name="Meier-Kolthoff J.P."/>
            <person name="Sproer C."/>
            <person name="Gram L."/>
            <person name="Overmann J."/>
        </authorList>
    </citation>
    <scope>NUCLEOTIDE SEQUENCE [LARGE SCALE GENOMIC DNA]</scope>
    <source>
        <strain evidence="4 5">P88</strain>
    </source>
</reference>
<protein>
    <recommendedName>
        <fullName evidence="1">diguanylate cyclase</fullName>
        <ecNumber evidence="1">2.7.7.65</ecNumber>
    </recommendedName>
</protein>
<comment type="catalytic activity">
    <reaction evidence="2">
        <text>2 GTP = 3',3'-c-di-GMP + 2 diphosphate</text>
        <dbReference type="Rhea" id="RHEA:24898"/>
        <dbReference type="ChEBI" id="CHEBI:33019"/>
        <dbReference type="ChEBI" id="CHEBI:37565"/>
        <dbReference type="ChEBI" id="CHEBI:58805"/>
        <dbReference type="EC" id="2.7.7.65"/>
    </reaction>
</comment>
<dbReference type="InterPro" id="IPR029016">
    <property type="entry name" value="GAF-like_dom_sf"/>
</dbReference>
<name>A0A2I7KBP6_9RHOB</name>
<dbReference type="Gene3D" id="3.30.70.270">
    <property type="match status" value="1"/>
</dbReference>
<dbReference type="GO" id="GO:0052621">
    <property type="term" value="F:diguanylate cyclase activity"/>
    <property type="evidence" value="ECO:0007669"/>
    <property type="project" value="UniProtKB-EC"/>
</dbReference>
<dbReference type="CDD" id="cd01949">
    <property type="entry name" value="GGDEF"/>
    <property type="match status" value="1"/>
</dbReference>
<evidence type="ECO:0000259" key="3">
    <source>
        <dbReference type="PROSITE" id="PS50887"/>
    </source>
</evidence>
<organism evidence="4 5">
    <name type="scientific">Phaeobacter inhibens</name>
    <dbReference type="NCBI Taxonomy" id="221822"/>
    <lineage>
        <taxon>Bacteria</taxon>
        <taxon>Pseudomonadati</taxon>
        <taxon>Pseudomonadota</taxon>
        <taxon>Alphaproteobacteria</taxon>
        <taxon>Rhodobacterales</taxon>
        <taxon>Roseobacteraceae</taxon>
        <taxon>Phaeobacter</taxon>
    </lineage>
</organism>
<proteinExistence type="predicted"/>
<dbReference type="Pfam" id="PF00990">
    <property type="entry name" value="GGDEF"/>
    <property type="match status" value="1"/>
</dbReference>
<gene>
    <name evidence="4" type="ORF">PhaeoP88_02683</name>
</gene>
<dbReference type="InterPro" id="IPR000160">
    <property type="entry name" value="GGDEF_dom"/>
</dbReference>
<dbReference type="GO" id="GO:1902201">
    <property type="term" value="P:negative regulation of bacterial-type flagellum-dependent cell motility"/>
    <property type="evidence" value="ECO:0007669"/>
    <property type="project" value="TreeGrafter"/>
</dbReference>
<evidence type="ECO:0000256" key="1">
    <source>
        <dbReference type="ARBA" id="ARBA00012528"/>
    </source>
</evidence>
<dbReference type="GO" id="GO:0005886">
    <property type="term" value="C:plasma membrane"/>
    <property type="evidence" value="ECO:0007669"/>
    <property type="project" value="TreeGrafter"/>
</dbReference>
<dbReference type="Proteomes" id="UP000236447">
    <property type="component" value="Chromosome"/>
</dbReference>
<dbReference type="PANTHER" id="PTHR45138:SF9">
    <property type="entry name" value="DIGUANYLATE CYCLASE DGCM-RELATED"/>
    <property type="match status" value="1"/>
</dbReference>
<dbReference type="SUPFAM" id="SSF55781">
    <property type="entry name" value="GAF domain-like"/>
    <property type="match status" value="1"/>
</dbReference>
<evidence type="ECO:0000256" key="2">
    <source>
        <dbReference type="ARBA" id="ARBA00034247"/>
    </source>
</evidence>
<dbReference type="Gene3D" id="3.30.450.40">
    <property type="match status" value="1"/>
</dbReference>
<evidence type="ECO:0000313" key="4">
    <source>
        <dbReference type="EMBL" id="AUR00027.1"/>
    </source>
</evidence>
<sequence>MGSPVNKVIPNEMLQAESLPEPSHARLMDVLNKLDQGVMVWTEDGHCQVFNERLLTLLELQNGDIYPGYSRAAFFATAVRLGHVTEDSAKQAEQDFSSDKERFSATRRMPSGRRLQIDTRRLSTGGFVTCYTDVTQIERSARDLTQARQAAEEAELTALKTLAAEQSWREEAKLLSQLDEWLHSCKSQEELFRIVSAFMAQLFPQSRGELYIYSNSRDVLDGKCHWGGGEAHDHIFPDACWALRRGRQYLYSADKIAFACAHVEEQPSTSDHKEYVCFPVVAHGNTVGLLHVKFAPETDAKRKVALHRLALRCGEHISLAVANVRLRDELHDQSTRDPLTGVYNRRYFLGELRNAVALADRRASQLGVLSFDADRFKTFNDTHGHDAGDMVLRAIGDTLKELFRNGEVCCRMGGEEFAVFLPDTDKEQTIEVGEALRAAIEDITLRYGSGTLPRVTISIGVASYPEDGLLPQDLMHAADRALYAAKDAGRNCVVDCQKADPAKGPFSGAQD</sequence>
<reference evidence="4 5" key="1">
    <citation type="journal article" date="2017" name="Front. Microbiol.">
        <title>Phaeobacter piscinae sp. nov., a species of the Roseobacter group and potential aquaculture probiont.</title>
        <authorList>
            <person name="Sonnenschein E.C."/>
            <person name="Phippen C.B.W."/>
            <person name="Nielsen K.F."/>
            <person name="Mateiu R.V."/>
            <person name="Melchiorsen J."/>
            <person name="Gram L."/>
            <person name="Overmann J."/>
            <person name="Freese H.M."/>
        </authorList>
    </citation>
    <scope>NUCLEOTIDE SEQUENCE [LARGE SCALE GENOMIC DNA]</scope>
    <source>
        <strain evidence="4 5">P88</strain>
    </source>
</reference>
<dbReference type="NCBIfam" id="TIGR00254">
    <property type="entry name" value="GGDEF"/>
    <property type="match status" value="1"/>
</dbReference>
<dbReference type="Pfam" id="PF12860">
    <property type="entry name" value="PAS_7"/>
    <property type="match status" value="1"/>
</dbReference>
<dbReference type="GO" id="GO:0043709">
    <property type="term" value="P:cell adhesion involved in single-species biofilm formation"/>
    <property type="evidence" value="ECO:0007669"/>
    <property type="project" value="TreeGrafter"/>
</dbReference>
<dbReference type="InterPro" id="IPR029787">
    <property type="entry name" value="Nucleotide_cyclase"/>
</dbReference>
<dbReference type="EMBL" id="CP010725">
    <property type="protein sequence ID" value="AUR00027.1"/>
    <property type="molecule type" value="Genomic_DNA"/>
</dbReference>
<feature type="domain" description="GGDEF" evidence="3">
    <location>
        <begin position="364"/>
        <end position="498"/>
    </location>
</feature>
<dbReference type="SUPFAM" id="SSF55073">
    <property type="entry name" value="Nucleotide cyclase"/>
    <property type="match status" value="1"/>
</dbReference>
<dbReference type="AlphaFoldDB" id="A0A2I7KBP6"/>
<evidence type="ECO:0000313" key="5">
    <source>
        <dbReference type="Proteomes" id="UP000236447"/>
    </source>
</evidence>
<dbReference type="FunFam" id="3.30.70.270:FF:000001">
    <property type="entry name" value="Diguanylate cyclase domain protein"/>
    <property type="match status" value="1"/>
</dbReference>
<dbReference type="EC" id="2.7.7.65" evidence="1"/>
<dbReference type="InterPro" id="IPR043128">
    <property type="entry name" value="Rev_trsase/Diguanyl_cyclase"/>
</dbReference>
<dbReference type="SMART" id="SM00267">
    <property type="entry name" value="GGDEF"/>
    <property type="match status" value="1"/>
</dbReference>
<dbReference type="PROSITE" id="PS50887">
    <property type="entry name" value="GGDEF"/>
    <property type="match status" value="1"/>
</dbReference>
<accession>A0A2I7KBP6</accession>
<dbReference type="InterPro" id="IPR050469">
    <property type="entry name" value="Diguanylate_Cyclase"/>
</dbReference>